<dbReference type="RefSeq" id="WP_269036660.1">
    <property type="nucleotide sequence ID" value="NZ_CP114040.1"/>
</dbReference>
<keyword evidence="1" id="KW-0175">Coiled coil</keyword>
<reference evidence="2" key="1">
    <citation type="submission" date="2022-11" db="EMBL/GenBank/DDBJ databases">
        <title>Minimal conservation of predation-associated metabolite biosynthetic gene clusters underscores biosynthetic potential of Myxococcota including descriptions for ten novel species: Archangium lansinium sp. nov., Myxococcus landrumus sp. nov., Nannocystis bai.</title>
        <authorList>
            <person name="Ahearne A."/>
            <person name="Stevens C."/>
            <person name="Dowd S."/>
        </authorList>
    </citation>
    <scope>NUCLEOTIDE SEQUENCE</scope>
    <source>
        <strain evidence="2">Fl3</strain>
    </source>
</reference>
<dbReference type="EMBL" id="CP114040">
    <property type="protein sequence ID" value="WAS94323.1"/>
    <property type="molecule type" value="Genomic_DNA"/>
</dbReference>
<organism evidence="2 3">
    <name type="scientific">Nannocystis punicea</name>
    <dbReference type="NCBI Taxonomy" id="2995304"/>
    <lineage>
        <taxon>Bacteria</taxon>
        <taxon>Pseudomonadati</taxon>
        <taxon>Myxococcota</taxon>
        <taxon>Polyangia</taxon>
        <taxon>Nannocystales</taxon>
        <taxon>Nannocystaceae</taxon>
        <taxon>Nannocystis</taxon>
    </lineage>
</organism>
<dbReference type="Proteomes" id="UP001164459">
    <property type="component" value="Chromosome"/>
</dbReference>
<name>A0ABY7H579_9BACT</name>
<keyword evidence="3" id="KW-1185">Reference proteome</keyword>
<evidence type="ECO:0000313" key="3">
    <source>
        <dbReference type="Proteomes" id="UP001164459"/>
    </source>
</evidence>
<protein>
    <submittedName>
        <fullName evidence="2">Uncharacterized protein</fullName>
    </submittedName>
</protein>
<feature type="coiled-coil region" evidence="1">
    <location>
        <begin position="34"/>
        <end position="61"/>
    </location>
</feature>
<sequence length="163" mass="18805">MTAIEDELMADGEALLRRREAVERSIARDFRGSRASFLVQAAQVERERERLRSELQRLVREVDEADPDDDYRDDEEAGAADGFYAARERLAVRDRELVGRGEAHQRRAAELRKTPVPPKLAELEREREQLESQLRQWRGRCRKAGLMLDLPRWGEFAGSAADD</sequence>
<evidence type="ECO:0000313" key="2">
    <source>
        <dbReference type="EMBL" id="WAS94323.1"/>
    </source>
</evidence>
<gene>
    <name evidence="2" type="ORF">O0S08_50015</name>
</gene>
<evidence type="ECO:0000256" key="1">
    <source>
        <dbReference type="SAM" id="Coils"/>
    </source>
</evidence>
<proteinExistence type="predicted"/>
<accession>A0ABY7H579</accession>